<evidence type="ECO:0000313" key="5">
    <source>
        <dbReference type="EMBL" id="NOG32188.1"/>
    </source>
</evidence>
<evidence type="ECO:0000256" key="3">
    <source>
        <dbReference type="SAM" id="SignalP"/>
    </source>
</evidence>
<comment type="similarity">
    <text evidence="1">Belongs to the membrane fusion protein (MFP) (TC 8.A.1) family.</text>
</comment>
<protein>
    <submittedName>
        <fullName evidence="5">Efflux RND transporter periplasmic adaptor subunit</fullName>
    </submittedName>
</protein>
<dbReference type="AlphaFoldDB" id="A0A7Y3XBC7"/>
<dbReference type="Proteomes" id="UP000588806">
    <property type="component" value="Unassembled WGS sequence"/>
</dbReference>
<keyword evidence="2" id="KW-0175">Coiled coil</keyword>
<proteinExistence type="inferred from homology"/>
<dbReference type="GO" id="GO:0015562">
    <property type="term" value="F:efflux transmembrane transporter activity"/>
    <property type="evidence" value="ECO:0007669"/>
    <property type="project" value="TreeGrafter"/>
</dbReference>
<gene>
    <name evidence="5" type="ORF">HLB35_11240</name>
</gene>
<dbReference type="PROSITE" id="PS51257">
    <property type="entry name" value="PROKAR_LIPOPROTEIN"/>
    <property type="match status" value="1"/>
</dbReference>
<feature type="coiled-coil region" evidence="2">
    <location>
        <begin position="139"/>
        <end position="166"/>
    </location>
</feature>
<dbReference type="Pfam" id="PF25917">
    <property type="entry name" value="BSH_RND"/>
    <property type="match status" value="1"/>
</dbReference>
<comment type="caution">
    <text evidence="5">The sequence shown here is derived from an EMBL/GenBank/DDBJ whole genome shotgun (WGS) entry which is preliminary data.</text>
</comment>
<dbReference type="InterPro" id="IPR006143">
    <property type="entry name" value="RND_pump_MFP"/>
</dbReference>
<dbReference type="SUPFAM" id="SSF111369">
    <property type="entry name" value="HlyD-like secretion proteins"/>
    <property type="match status" value="1"/>
</dbReference>
<dbReference type="PANTHER" id="PTHR30469:SF15">
    <property type="entry name" value="HLYD FAMILY OF SECRETION PROTEINS"/>
    <property type="match status" value="1"/>
</dbReference>
<organism evidence="5 6">
    <name type="scientific">Vreelandella azerica</name>
    <dbReference type="NCBI Taxonomy" id="2732867"/>
    <lineage>
        <taxon>Bacteria</taxon>
        <taxon>Pseudomonadati</taxon>
        <taxon>Pseudomonadota</taxon>
        <taxon>Gammaproteobacteria</taxon>
        <taxon>Oceanospirillales</taxon>
        <taxon>Halomonadaceae</taxon>
        <taxon>Vreelandella</taxon>
    </lineage>
</organism>
<dbReference type="Gene3D" id="2.40.30.170">
    <property type="match status" value="1"/>
</dbReference>
<keyword evidence="6" id="KW-1185">Reference proteome</keyword>
<reference evidence="5 6" key="2">
    <citation type="submission" date="2020-06" db="EMBL/GenBank/DDBJ databases">
        <title>Halomonas songnenensis sp. nov., a moderately halophilic bacterium isolated from saline and alkaline soils.</title>
        <authorList>
            <person name="Jiang J."/>
            <person name="Pan Y."/>
        </authorList>
    </citation>
    <scope>NUCLEOTIDE SEQUENCE [LARGE SCALE GENOMIC DNA]</scope>
    <source>
        <strain evidence="5 6">TBZ9</strain>
    </source>
</reference>
<evidence type="ECO:0000256" key="1">
    <source>
        <dbReference type="ARBA" id="ARBA00009477"/>
    </source>
</evidence>
<keyword evidence="3" id="KW-0732">Signal</keyword>
<dbReference type="Gene3D" id="2.40.50.100">
    <property type="match status" value="1"/>
</dbReference>
<evidence type="ECO:0000256" key="2">
    <source>
        <dbReference type="SAM" id="Coils"/>
    </source>
</evidence>
<sequence length="256" mass="27302">MKMLVSIPLLAAMLLLTGCFSDAPPSKQTASEIPDVQIAEVQAWQGAVSQKLPGVVRPGKRAVLGTRFAGTLLSVEVEPGDRVTTGDLLAKVDAREVNAAIAATRTKISATQAGVEQARLESQRLERLYAEDLIARVQMERAQVKYQELQAQLQAAESELEAQQANLSYTRLTAPFNGRVTETPVDTGSFVGPGQPLVIMESRDQLRVDVPVSSQVASRLTPGEQLFVVVGPQGKSLPASLISVVPALGRRPPASA</sequence>
<dbReference type="GO" id="GO:1990281">
    <property type="term" value="C:efflux pump complex"/>
    <property type="evidence" value="ECO:0007669"/>
    <property type="project" value="TreeGrafter"/>
</dbReference>
<feature type="domain" description="Multidrug resistance protein MdtA-like barrel-sandwich hybrid" evidence="4">
    <location>
        <begin position="64"/>
        <end position="198"/>
    </location>
</feature>
<feature type="chain" id="PRO_5030543272" evidence="3">
    <location>
        <begin position="24"/>
        <end position="256"/>
    </location>
</feature>
<reference evidence="5 6" key="1">
    <citation type="submission" date="2020-05" db="EMBL/GenBank/DDBJ databases">
        <authorList>
            <person name="Ruan W."/>
            <person name="Jeon C.O."/>
            <person name="Chun B.H."/>
        </authorList>
    </citation>
    <scope>NUCLEOTIDE SEQUENCE [LARGE SCALE GENOMIC DNA]</scope>
    <source>
        <strain evidence="5 6">TBZ9</strain>
    </source>
</reference>
<dbReference type="RefSeq" id="WP_171702644.1">
    <property type="nucleotide sequence ID" value="NZ_JABFHI010000004.1"/>
</dbReference>
<evidence type="ECO:0000313" key="6">
    <source>
        <dbReference type="Proteomes" id="UP000588806"/>
    </source>
</evidence>
<dbReference type="Gene3D" id="1.10.287.470">
    <property type="entry name" value="Helix hairpin bin"/>
    <property type="match status" value="1"/>
</dbReference>
<dbReference type="NCBIfam" id="TIGR01730">
    <property type="entry name" value="RND_mfp"/>
    <property type="match status" value="1"/>
</dbReference>
<name>A0A7Y3XBC7_9GAMM</name>
<feature type="signal peptide" evidence="3">
    <location>
        <begin position="1"/>
        <end position="23"/>
    </location>
</feature>
<dbReference type="InterPro" id="IPR058625">
    <property type="entry name" value="MdtA-like_BSH"/>
</dbReference>
<dbReference type="PANTHER" id="PTHR30469">
    <property type="entry name" value="MULTIDRUG RESISTANCE PROTEIN MDTA"/>
    <property type="match status" value="1"/>
</dbReference>
<accession>A0A7Y3XBC7</accession>
<dbReference type="EMBL" id="JABFHI010000004">
    <property type="protein sequence ID" value="NOG32188.1"/>
    <property type="molecule type" value="Genomic_DNA"/>
</dbReference>
<evidence type="ECO:0000259" key="4">
    <source>
        <dbReference type="Pfam" id="PF25917"/>
    </source>
</evidence>